<dbReference type="SUPFAM" id="SSF51182">
    <property type="entry name" value="RmlC-like cupins"/>
    <property type="match status" value="1"/>
</dbReference>
<dbReference type="Gene3D" id="2.60.120.10">
    <property type="entry name" value="Jelly Rolls"/>
    <property type="match status" value="1"/>
</dbReference>
<dbReference type="EMBL" id="CP130613">
    <property type="protein sequence ID" value="WKW15903.1"/>
    <property type="molecule type" value="Genomic_DNA"/>
</dbReference>
<sequence length="126" mass="14223">MKPGSGPHHVRIVPKPWGHEVIWAHTEQYVGKLLHVKAGHALSVQYHNLKDETLHLLRGEMIYRIDRGNGLEEFPLKAGESFRNTPGQIHQMEAVTDCDVLEASTPHLDDVVRLTDRYGREGTSTP</sequence>
<dbReference type="EMBL" id="CP130612">
    <property type="protein sequence ID" value="WKW12997.1"/>
    <property type="molecule type" value="Genomic_DNA"/>
</dbReference>
<accession>A0AA49JVV9</accession>
<dbReference type="InterPro" id="IPR014710">
    <property type="entry name" value="RmlC-like_jellyroll"/>
</dbReference>
<feature type="domain" description="Mannose-6-phosphate isomerase type II C-terminal" evidence="1">
    <location>
        <begin position="11"/>
        <end position="96"/>
    </location>
</feature>
<name>A0AA49K2B6_9BACT</name>
<dbReference type="GO" id="GO:0005976">
    <property type="term" value="P:polysaccharide metabolic process"/>
    <property type="evidence" value="ECO:0007669"/>
    <property type="project" value="InterPro"/>
</dbReference>
<evidence type="ECO:0000313" key="2">
    <source>
        <dbReference type="EMBL" id="WKW12997.1"/>
    </source>
</evidence>
<dbReference type="GO" id="GO:0016779">
    <property type="term" value="F:nucleotidyltransferase activity"/>
    <property type="evidence" value="ECO:0007669"/>
    <property type="project" value="InterPro"/>
</dbReference>
<dbReference type="AlphaFoldDB" id="A0AA49K2B6"/>
<accession>A0AA49K2B6</accession>
<dbReference type="Pfam" id="PF01050">
    <property type="entry name" value="MannoseP_isomer"/>
    <property type="match status" value="1"/>
</dbReference>
<dbReference type="Proteomes" id="UP001229955">
    <property type="component" value="Chromosome"/>
</dbReference>
<evidence type="ECO:0000259" key="1">
    <source>
        <dbReference type="Pfam" id="PF01050"/>
    </source>
</evidence>
<gene>
    <name evidence="2" type="ORF">Strain138_002311</name>
    <name evidence="3" type="ORF">Strain318_002310</name>
</gene>
<dbReference type="InterPro" id="IPR001538">
    <property type="entry name" value="Man6P_isomerase-2_C"/>
</dbReference>
<evidence type="ECO:0000313" key="3">
    <source>
        <dbReference type="EMBL" id="WKW15903.1"/>
    </source>
</evidence>
<dbReference type="InterPro" id="IPR011051">
    <property type="entry name" value="RmlC_Cupin_sf"/>
</dbReference>
<organism evidence="3 4">
    <name type="scientific">Pseudogemmatithrix spongiicola</name>
    <dbReference type="NCBI Taxonomy" id="3062599"/>
    <lineage>
        <taxon>Bacteria</taxon>
        <taxon>Pseudomonadati</taxon>
        <taxon>Gemmatimonadota</taxon>
        <taxon>Gemmatimonadia</taxon>
        <taxon>Gemmatimonadales</taxon>
        <taxon>Gemmatimonadaceae</taxon>
        <taxon>Pseudogemmatithrix</taxon>
    </lineage>
</organism>
<dbReference type="RefSeq" id="WP_367885863.1">
    <property type="nucleotide sequence ID" value="NZ_CP130612.1"/>
</dbReference>
<protein>
    <submittedName>
        <fullName evidence="3">Cupin</fullName>
    </submittedName>
</protein>
<proteinExistence type="predicted"/>
<dbReference type="KEGG" id="pspc:Strain318_002310"/>
<reference evidence="3" key="1">
    <citation type="submission" date="2023-07" db="EMBL/GenBank/DDBJ databases">
        <authorList>
            <person name="Haufschild T."/>
            <person name="Kallscheuer N."/>
            <person name="Hammer J."/>
            <person name="Kohn T."/>
            <person name="Kabuu M."/>
            <person name="Jogler M."/>
            <person name="Wohfarth N."/>
            <person name="Heuer A."/>
            <person name="Rohde M."/>
            <person name="van Teeseling M.C.F."/>
            <person name="Jogler C."/>
        </authorList>
    </citation>
    <scope>NUCLEOTIDE SEQUENCE</scope>
    <source>
        <strain evidence="2">Strain 138</strain>
        <strain evidence="3">Strain 318</strain>
    </source>
</reference>
<evidence type="ECO:0000313" key="4">
    <source>
        <dbReference type="Proteomes" id="UP001229955"/>
    </source>
</evidence>
<keyword evidence="4" id="KW-1185">Reference proteome</keyword>